<evidence type="ECO:0000256" key="1">
    <source>
        <dbReference type="SAM" id="MobiDB-lite"/>
    </source>
</evidence>
<feature type="region of interest" description="Disordered" evidence="1">
    <location>
        <begin position="157"/>
        <end position="209"/>
    </location>
</feature>
<evidence type="ECO:0000313" key="3">
    <source>
        <dbReference type="Proteomes" id="UP000031668"/>
    </source>
</evidence>
<dbReference type="AlphaFoldDB" id="A0A0C2IFW1"/>
<comment type="caution">
    <text evidence="2">The sequence shown here is derived from an EMBL/GenBank/DDBJ whole genome shotgun (WGS) entry which is preliminary data.</text>
</comment>
<feature type="compositionally biased region" description="Polar residues" evidence="1">
    <location>
        <begin position="190"/>
        <end position="209"/>
    </location>
</feature>
<accession>A0A0C2IFW1</accession>
<organism evidence="2 3">
    <name type="scientific">Thelohanellus kitauei</name>
    <name type="common">Myxosporean</name>
    <dbReference type="NCBI Taxonomy" id="669202"/>
    <lineage>
        <taxon>Eukaryota</taxon>
        <taxon>Metazoa</taxon>
        <taxon>Cnidaria</taxon>
        <taxon>Myxozoa</taxon>
        <taxon>Myxosporea</taxon>
        <taxon>Bivalvulida</taxon>
        <taxon>Platysporina</taxon>
        <taxon>Myxobolidae</taxon>
        <taxon>Thelohanellus</taxon>
    </lineage>
</organism>
<name>A0A0C2IFW1_THEKT</name>
<sequence>MYLPSQCYIKLFVKITALILDHGIIWRFVHLDYYLSFKNEREKSLSWDVKAKKDAASQMQENEEYIVLLKVPLDLYLRRLANKISLLSAYIAANLENGIPTYRRRRNVCLRDRILFNWTDRKLYQNCYTRAGMVLSSSTHSSQSRSAGTQDTYHLSIDSRHTPSKNGPTNGKSNDVHHIRFDPQVGVSFNDGSSRNSAKTESEYQQLLK</sequence>
<gene>
    <name evidence="2" type="ORF">RF11_14357</name>
</gene>
<evidence type="ECO:0000313" key="2">
    <source>
        <dbReference type="EMBL" id="KII64189.1"/>
    </source>
</evidence>
<proteinExistence type="predicted"/>
<reference evidence="2 3" key="1">
    <citation type="journal article" date="2014" name="Genome Biol. Evol.">
        <title>The genome of the myxosporean Thelohanellus kitauei shows adaptations to nutrient acquisition within its fish host.</title>
        <authorList>
            <person name="Yang Y."/>
            <person name="Xiong J."/>
            <person name="Zhou Z."/>
            <person name="Huo F."/>
            <person name="Miao W."/>
            <person name="Ran C."/>
            <person name="Liu Y."/>
            <person name="Zhang J."/>
            <person name="Feng J."/>
            <person name="Wang M."/>
            <person name="Wang M."/>
            <person name="Wang L."/>
            <person name="Yao B."/>
        </authorList>
    </citation>
    <scope>NUCLEOTIDE SEQUENCE [LARGE SCALE GENOMIC DNA]</scope>
    <source>
        <strain evidence="2">Wuqing</strain>
    </source>
</reference>
<protein>
    <submittedName>
        <fullName evidence="2">Uncharacterized protein</fullName>
    </submittedName>
</protein>
<dbReference type="EMBL" id="JWZT01004410">
    <property type="protein sequence ID" value="KII64189.1"/>
    <property type="molecule type" value="Genomic_DNA"/>
</dbReference>
<feature type="compositionally biased region" description="Polar residues" evidence="1">
    <location>
        <begin position="164"/>
        <end position="173"/>
    </location>
</feature>
<dbReference type="Proteomes" id="UP000031668">
    <property type="component" value="Unassembled WGS sequence"/>
</dbReference>
<keyword evidence="3" id="KW-1185">Reference proteome</keyword>